<feature type="region of interest" description="Disordered" evidence="4">
    <location>
        <begin position="112"/>
        <end position="150"/>
    </location>
</feature>
<dbReference type="InterPro" id="IPR047857">
    <property type="entry name" value="Snurportin1_C"/>
</dbReference>
<dbReference type="Gene3D" id="3.30.470.30">
    <property type="entry name" value="DNA ligase/mRNA capping enzyme"/>
    <property type="match status" value="1"/>
</dbReference>
<dbReference type="InterPro" id="IPR008271">
    <property type="entry name" value="Ser/Thr_kinase_AS"/>
</dbReference>
<evidence type="ECO:0000259" key="5">
    <source>
        <dbReference type="PROSITE" id="PS50011"/>
    </source>
</evidence>
<dbReference type="InterPro" id="IPR000719">
    <property type="entry name" value="Prot_kinase_dom"/>
</dbReference>
<keyword evidence="1 3" id="KW-0547">Nucleotide-binding</keyword>
<dbReference type="PROSITE" id="PS50011">
    <property type="entry name" value="PROTEIN_KINASE_DOM"/>
    <property type="match status" value="1"/>
</dbReference>
<proteinExistence type="predicted"/>
<dbReference type="OrthoDB" id="10252171at2759"/>
<dbReference type="GO" id="GO:0005634">
    <property type="term" value="C:nucleus"/>
    <property type="evidence" value="ECO:0007669"/>
    <property type="project" value="TreeGrafter"/>
</dbReference>
<name>A0A4S4L3X5_9AGAM</name>
<accession>A0A4S4L3X5</accession>
<feature type="domain" description="Protein kinase" evidence="5">
    <location>
        <begin position="772"/>
        <end position="1098"/>
    </location>
</feature>
<keyword evidence="7" id="KW-1185">Reference proteome</keyword>
<dbReference type="PROSITE" id="PS00107">
    <property type="entry name" value="PROTEIN_KINASE_ATP"/>
    <property type="match status" value="1"/>
</dbReference>
<dbReference type="Pfam" id="PF00069">
    <property type="entry name" value="Pkinase"/>
    <property type="match status" value="1"/>
</dbReference>
<gene>
    <name evidence="6" type="ORF">EW145_g4322</name>
</gene>
<dbReference type="GO" id="GO:0005524">
    <property type="term" value="F:ATP binding"/>
    <property type="evidence" value="ECO:0007669"/>
    <property type="project" value="UniProtKB-UniRule"/>
</dbReference>
<feature type="binding site" evidence="3">
    <location>
        <position position="805"/>
    </location>
    <ligand>
        <name>ATP</name>
        <dbReference type="ChEBI" id="CHEBI:30616"/>
    </ligand>
</feature>
<dbReference type="Proteomes" id="UP000308199">
    <property type="component" value="Unassembled WGS sequence"/>
</dbReference>
<evidence type="ECO:0000256" key="4">
    <source>
        <dbReference type="SAM" id="MobiDB-lite"/>
    </source>
</evidence>
<dbReference type="PANTHER" id="PTHR24346">
    <property type="entry name" value="MAP/MICROTUBULE AFFINITY-REGULATING KINASE"/>
    <property type="match status" value="1"/>
</dbReference>
<dbReference type="InterPro" id="IPR017441">
    <property type="entry name" value="Protein_kinase_ATP_BS"/>
</dbReference>
<dbReference type="InterPro" id="IPR011009">
    <property type="entry name" value="Kinase-like_dom_sf"/>
</dbReference>
<feature type="compositionally biased region" description="Low complexity" evidence="4">
    <location>
        <begin position="737"/>
        <end position="752"/>
    </location>
</feature>
<dbReference type="SUPFAM" id="SSF56112">
    <property type="entry name" value="Protein kinase-like (PK-like)"/>
    <property type="match status" value="1"/>
</dbReference>
<dbReference type="SMART" id="SM00220">
    <property type="entry name" value="S_TKc"/>
    <property type="match status" value="1"/>
</dbReference>
<organism evidence="6 7">
    <name type="scientific">Phellinidium pouzarii</name>
    <dbReference type="NCBI Taxonomy" id="167371"/>
    <lineage>
        <taxon>Eukaryota</taxon>
        <taxon>Fungi</taxon>
        <taxon>Dikarya</taxon>
        <taxon>Basidiomycota</taxon>
        <taxon>Agaricomycotina</taxon>
        <taxon>Agaricomycetes</taxon>
        <taxon>Hymenochaetales</taxon>
        <taxon>Hymenochaetaceae</taxon>
        <taxon>Phellinidium</taxon>
    </lineage>
</organism>
<feature type="compositionally biased region" description="Pro residues" evidence="4">
    <location>
        <begin position="116"/>
        <end position="127"/>
    </location>
</feature>
<feature type="compositionally biased region" description="Basic residues" evidence="4">
    <location>
        <begin position="136"/>
        <end position="150"/>
    </location>
</feature>
<feature type="region of interest" description="Disordered" evidence="4">
    <location>
        <begin position="1"/>
        <end position="23"/>
    </location>
</feature>
<comment type="caution">
    <text evidence="6">The sequence shown here is derived from an EMBL/GenBank/DDBJ whole genome shotgun (WGS) entry which is preliminary data.</text>
</comment>
<evidence type="ECO:0000313" key="7">
    <source>
        <dbReference type="Proteomes" id="UP000308199"/>
    </source>
</evidence>
<feature type="region of interest" description="Disordered" evidence="4">
    <location>
        <begin position="614"/>
        <end position="761"/>
    </location>
</feature>
<keyword evidence="2 3" id="KW-0067">ATP-binding</keyword>
<protein>
    <recommendedName>
        <fullName evidence="5">Protein kinase domain-containing protein</fullName>
    </recommendedName>
</protein>
<dbReference type="PROSITE" id="PS00108">
    <property type="entry name" value="PROTEIN_KINASE_ST"/>
    <property type="match status" value="1"/>
</dbReference>
<dbReference type="Gene3D" id="1.10.510.10">
    <property type="entry name" value="Transferase(Phosphotransferase) domain 1"/>
    <property type="match status" value="1"/>
</dbReference>
<feature type="compositionally biased region" description="Low complexity" evidence="4">
    <location>
        <begin position="650"/>
        <end position="678"/>
    </location>
</feature>
<evidence type="ECO:0000256" key="1">
    <source>
        <dbReference type="ARBA" id="ARBA00022741"/>
    </source>
</evidence>
<sequence length="1108" mass="121380">MDKATDRRKSYKSPPTELAQSQQFRRVQAFEEQKRVRLLSSAAIYRRSLEVLIASLQQKRSQRVDAARQLDQFAGLSLGVSSDEDDSDDAFQSGASRVPMQGVAHLASLLSTIDAEPPPESRTPSPYPEQGESKTKVKKKNKSKGKKKPNKWANKCMYAELLEMREGPLWTGSQGISNGTQHDGIPDDLETAWVGLAPIPVGKRCLAVTMQSAGVSGIVPNTILRSRLLGKVLIHPFPSPLPPNTILDCILDENWKTNGLLHVLDVVRWKNQDVGECEASFRFWWRDTRLSEMPVWPLPPPHKSSFSNARISTHPVYRFPYPTTFVSVPYITPISLEILLDEILSRARNGRDMRLKIPVLLDGSSTRDPIGDAEEMQIDYTSGQNGARGLWSADRIQDVDVPIRSDGLFLYVGEASYEAGESPLSVWVPRVSYELSYDEATTSANADANGKSAKESPLDSFERRAWEYALFGGLWSMALALAHMNARDPQTANHTRASVLPPAQRNPRILVKHLPVKSLPRNLMLAVPPPIDLTYDSDSDWLPPSKAVLHRTASVGNSWGVTSIGGGYSWSEKQNIAGPPCELKDEVDLVPFTGSFIEPDSPRTMRSFARQTINTSKATRLGLSNRAPNHAPVRDDESQLPGSPVAEPVLSESPLSRSPFSSSAVSLTSLSTTSETLSPNHTGEVGSSSRPSLTRSPTMPRPRRRSSQQRVSLTAGRLSILSIDPPSESSLMAPKLSRSGSQSSFMSASSAAPPSPAAEKESFLGGRSISEFVIEGELGRGAYGLVKRAREMNVNGETGPPVIIKQIIKSRILADCWKRHPKFGTIPVEIYVMSSISSASYVLPPKRPWDPSRNYLSSQDDPDPWIDGKVVKGHPSICQLLDFFEDNHFYYLVMPSTVPETKSDGISPPSDLFDLVEGYPQGLPPNLVRSYLGQIADALAFLHAKGIVHRDVKDENVVLGRKPGSCILIDFGSSGIVKRNGWDTFSGTLDYAGPEILRGERYHGKEQDVWAFGVVAFVLLIGECPFNTAAEAQEGLESPFSNASIVLDERCGDDKENSGEEADGGGRLGDAAALVRACLRIDLTARPTFEKILTSRFLSGGTGWSMDS</sequence>
<dbReference type="PANTHER" id="PTHR24346:SF51">
    <property type="entry name" value="PAS DOMAIN-CONTAINING SERINE_THREONINE-PROTEIN KINASE"/>
    <property type="match status" value="1"/>
</dbReference>
<dbReference type="GO" id="GO:0045719">
    <property type="term" value="P:negative regulation of glycogen biosynthetic process"/>
    <property type="evidence" value="ECO:0007669"/>
    <property type="project" value="TreeGrafter"/>
</dbReference>
<dbReference type="GO" id="GO:0035556">
    <property type="term" value="P:intracellular signal transduction"/>
    <property type="evidence" value="ECO:0007669"/>
    <property type="project" value="TreeGrafter"/>
</dbReference>
<evidence type="ECO:0000256" key="3">
    <source>
        <dbReference type="PROSITE-ProRule" id="PRU10141"/>
    </source>
</evidence>
<reference evidence="6 7" key="1">
    <citation type="submission" date="2019-02" db="EMBL/GenBank/DDBJ databases">
        <title>Genome sequencing of the rare red list fungi Phellinidium pouzarii.</title>
        <authorList>
            <person name="Buettner E."/>
            <person name="Kellner H."/>
        </authorList>
    </citation>
    <scope>NUCLEOTIDE SEQUENCE [LARGE SCALE GENOMIC DNA]</scope>
    <source>
        <strain evidence="6 7">DSM 108285</strain>
    </source>
</reference>
<dbReference type="GO" id="GO:0004674">
    <property type="term" value="F:protein serine/threonine kinase activity"/>
    <property type="evidence" value="ECO:0007669"/>
    <property type="project" value="TreeGrafter"/>
</dbReference>
<dbReference type="Gene3D" id="3.30.200.20">
    <property type="entry name" value="Phosphorylase Kinase, domain 1"/>
    <property type="match status" value="1"/>
</dbReference>
<feature type="compositionally biased region" description="Low complexity" evidence="4">
    <location>
        <begin position="687"/>
        <end position="698"/>
    </location>
</feature>
<dbReference type="GO" id="GO:0005829">
    <property type="term" value="C:cytosol"/>
    <property type="evidence" value="ECO:0007669"/>
    <property type="project" value="TreeGrafter"/>
</dbReference>
<dbReference type="AlphaFoldDB" id="A0A4S4L3X5"/>
<dbReference type="Pfam" id="PF21974">
    <property type="entry name" value="SPN1_m3Gcap_bd"/>
    <property type="match status" value="1"/>
</dbReference>
<evidence type="ECO:0000256" key="2">
    <source>
        <dbReference type="ARBA" id="ARBA00022840"/>
    </source>
</evidence>
<evidence type="ECO:0000313" key="6">
    <source>
        <dbReference type="EMBL" id="THH06096.1"/>
    </source>
</evidence>
<dbReference type="EMBL" id="SGPK01000216">
    <property type="protein sequence ID" value="THH06096.1"/>
    <property type="molecule type" value="Genomic_DNA"/>
</dbReference>
<feature type="region of interest" description="Disordered" evidence="4">
    <location>
        <begin position="78"/>
        <end position="98"/>
    </location>
</feature>